<gene>
    <name evidence="2" type="primary">LOC114332387</name>
</gene>
<feature type="region of interest" description="Disordered" evidence="1">
    <location>
        <begin position="1"/>
        <end position="21"/>
    </location>
</feature>
<feature type="compositionally biased region" description="Acidic residues" evidence="1">
    <location>
        <begin position="1"/>
        <end position="13"/>
    </location>
</feature>
<evidence type="ECO:0000256" key="1">
    <source>
        <dbReference type="SAM" id="MobiDB-lite"/>
    </source>
</evidence>
<accession>A0A6P7FP65</accession>
<proteinExistence type="predicted"/>
<organism evidence="2">
    <name type="scientific">Diabrotica virgifera virgifera</name>
    <name type="common">western corn rootworm</name>
    <dbReference type="NCBI Taxonomy" id="50390"/>
    <lineage>
        <taxon>Eukaryota</taxon>
        <taxon>Metazoa</taxon>
        <taxon>Ecdysozoa</taxon>
        <taxon>Arthropoda</taxon>
        <taxon>Hexapoda</taxon>
        <taxon>Insecta</taxon>
        <taxon>Pterygota</taxon>
        <taxon>Neoptera</taxon>
        <taxon>Endopterygota</taxon>
        <taxon>Coleoptera</taxon>
        <taxon>Polyphaga</taxon>
        <taxon>Cucujiformia</taxon>
        <taxon>Chrysomeloidea</taxon>
        <taxon>Chrysomelidae</taxon>
        <taxon>Galerucinae</taxon>
        <taxon>Diabroticina</taxon>
        <taxon>Diabroticites</taxon>
        <taxon>Diabrotica</taxon>
    </lineage>
</organism>
<evidence type="ECO:0000313" key="2">
    <source>
        <dbReference type="RefSeq" id="XP_028137976.1"/>
    </source>
</evidence>
<name>A0A6P7FP65_DIAVI</name>
<dbReference type="InParanoid" id="A0A6P7FP65"/>
<reference evidence="2" key="1">
    <citation type="submission" date="2025-08" db="UniProtKB">
        <authorList>
            <consortium name="RefSeq"/>
        </authorList>
    </citation>
    <scope>IDENTIFICATION</scope>
    <source>
        <tissue evidence="2">Whole insect</tissue>
    </source>
</reference>
<sequence>MDTQDDSLDDAEFSDLLQSRPSTPHLEELLKDAEERNFALVKFPTEGGGKEAYYIGHVVKIKENEEISCLRKSHKCENKFFFPNVPDKAVIEKGQVVYILKPTLVSGTKRQQSTVTFEVNLKNYL</sequence>
<dbReference type="AlphaFoldDB" id="A0A6P7FP65"/>
<protein>
    <submittedName>
        <fullName evidence="2">Uncharacterized protein LOC114332387</fullName>
    </submittedName>
</protein>
<dbReference type="RefSeq" id="XP_028137976.1">
    <property type="nucleotide sequence ID" value="XM_028282175.1"/>
</dbReference>